<evidence type="ECO:0000256" key="3">
    <source>
        <dbReference type="ARBA" id="ARBA00024227"/>
    </source>
</evidence>
<proteinExistence type="predicted"/>
<comment type="caution">
    <text evidence="5">The sequence shown here is derived from an EMBL/GenBank/DDBJ whole genome shotgun (WGS) entry which is preliminary data.</text>
</comment>
<dbReference type="SUPFAM" id="SSF55681">
    <property type="entry name" value="Class II aaRS and biotin synthetases"/>
    <property type="match status" value="1"/>
</dbReference>
<dbReference type="Pfam" id="PF02237">
    <property type="entry name" value="BPL_C"/>
    <property type="match status" value="1"/>
</dbReference>
<gene>
    <name evidence="5" type="ORF">H1W00_00495</name>
</gene>
<dbReference type="NCBIfam" id="TIGR00121">
    <property type="entry name" value="birA_ligase"/>
    <property type="match status" value="1"/>
</dbReference>
<evidence type="ECO:0000256" key="2">
    <source>
        <dbReference type="ARBA" id="ARBA00023267"/>
    </source>
</evidence>
<dbReference type="Pfam" id="PF03099">
    <property type="entry name" value="BPL_LplA_LipB"/>
    <property type="match status" value="1"/>
</dbReference>
<accession>A0A838XAK6</accession>
<dbReference type="EC" id="6.3.4.15" evidence="3"/>
<dbReference type="PANTHER" id="PTHR12835">
    <property type="entry name" value="BIOTIN PROTEIN LIGASE"/>
    <property type="match status" value="1"/>
</dbReference>
<dbReference type="GO" id="GO:0004077">
    <property type="term" value="F:biotin--[biotin carboxyl-carrier protein] ligase activity"/>
    <property type="evidence" value="ECO:0007669"/>
    <property type="project" value="UniProtKB-EC"/>
</dbReference>
<keyword evidence="2" id="KW-0092">Biotin</keyword>
<dbReference type="InterPro" id="IPR004143">
    <property type="entry name" value="BPL_LPL_catalytic"/>
</dbReference>
<dbReference type="GO" id="GO:0005737">
    <property type="term" value="C:cytoplasm"/>
    <property type="evidence" value="ECO:0007669"/>
    <property type="project" value="TreeGrafter"/>
</dbReference>
<reference evidence="5 6" key="1">
    <citation type="submission" date="2020-07" db="EMBL/GenBank/DDBJ databases">
        <title>Draft genome and description of Aeromicrobium phoceense strain Marseille-Q0843 isolated from healthy skin swab.</title>
        <authorList>
            <person name="Boxberger M."/>
            <person name="La Scola B."/>
        </authorList>
    </citation>
    <scope>NUCLEOTIDE SEQUENCE [LARGE SCALE GENOMIC DNA]</scope>
    <source>
        <strain evidence="5 6">Marseille-Q0843</strain>
    </source>
</reference>
<dbReference type="Gene3D" id="3.30.930.10">
    <property type="entry name" value="Bira Bifunctional Protein, Domain 2"/>
    <property type="match status" value="1"/>
</dbReference>
<evidence type="ECO:0000313" key="5">
    <source>
        <dbReference type="EMBL" id="MBA4606952.1"/>
    </source>
</evidence>
<dbReference type="Gene3D" id="2.30.30.100">
    <property type="match status" value="1"/>
</dbReference>
<dbReference type="CDD" id="cd16442">
    <property type="entry name" value="BPL"/>
    <property type="match status" value="1"/>
</dbReference>
<dbReference type="InterPro" id="IPR003142">
    <property type="entry name" value="BPL_C"/>
</dbReference>
<keyword evidence="1 5" id="KW-0436">Ligase</keyword>
<dbReference type="PROSITE" id="PS51733">
    <property type="entry name" value="BPL_LPL_CATALYTIC"/>
    <property type="match status" value="1"/>
</dbReference>
<keyword evidence="6" id="KW-1185">Reference proteome</keyword>
<protein>
    <recommendedName>
        <fullName evidence="3">biotin--[biotin carboxyl-carrier protein] ligase</fullName>
        <ecNumber evidence="3">6.3.4.15</ecNumber>
    </recommendedName>
</protein>
<evidence type="ECO:0000256" key="1">
    <source>
        <dbReference type="ARBA" id="ARBA00022598"/>
    </source>
</evidence>
<evidence type="ECO:0000313" key="6">
    <source>
        <dbReference type="Proteomes" id="UP000550354"/>
    </source>
</evidence>
<dbReference type="EMBL" id="JACEOG010000001">
    <property type="protein sequence ID" value="MBA4606952.1"/>
    <property type="molecule type" value="Genomic_DNA"/>
</dbReference>
<name>A0A838XAK6_9ACTN</name>
<dbReference type="Proteomes" id="UP000550354">
    <property type="component" value="Unassembled WGS sequence"/>
</dbReference>
<organism evidence="5 6">
    <name type="scientific">Aeromicrobium phoceense</name>
    <dbReference type="NCBI Taxonomy" id="2754045"/>
    <lineage>
        <taxon>Bacteria</taxon>
        <taxon>Bacillati</taxon>
        <taxon>Actinomycetota</taxon>
        <taxon>Actinomycetes</taxon>
        <taxon>Propionibacteriales</taxon>
        <taxon>Nocardioidaceae</taxon>
        <taxon>Aeromicrobium</taxon>
    </lineage>
</organism>
<dbReference type="InterPro" id="IPR045864">
    <property type="entry name" value="aa-tRNA-synth_II/BPL/LPL"/>
</dbReference>
<dbReference type="InterPro" id="IPR004408">
    <property type="entry name" value="Biotin_CoA_COase_ligase"/>
</dbReference>
<dbReference type="AlphaFoldDB" id="A0A838XAK6"/>
<sequence length="266" mass="28503">MCQGGAVQPPRLAPLDRDRLRAEADGFDVHVTDETASTNADLAQAAHAGAPEWTVHTTDHQAAGRGRLDRTFTMPRYTGIAVSTLVRPVEVPPTRWPWVPLVAGLAVVDTVRDLGVEAALKWPNDVLVDDRRKLCGILVERVETPTGAAAIVGIGLNVAMAAEDLPVERATSLLLEGATTTDRNEVLVALLHRLRERLELWRDPAGAEQLTADYLATCSTIGRQVRIERADGSDVVGQATGIDPSGCLVVDGVPWSAGDVTHLRPV</sequence>
<dbReference type="PANTHER" id="PTHR12835:SF5">
    <property type="entry name" value="BIOTIN--PROTEIN LIGASE"/>
    <property type="match status" value="1"/>
</dbReference>
<feature type="domain" description="BPL/LPL catalytic" evidence="4">
    <location>
        <begin position="14"/>
        <end position="202"/>
    </location>
</feature>
<evidence type="ECO:0000259" key="4">
    <source>
        <dbReference type="PROSITE" id="PS51733"/>
    </source>
</evidence>